<feature type="region of interest" description="Disordered" evidence="1">
    <location>
        <begin position="48"/>
        <end position="87"/>
    </location>
</feature>
<dbReference type="Proteomes" id="UP001328107">
    <property type="component" value="Unassembled WGS sequence"/>
</dbReference>
<feature type="compositionally biased region" description="Acidic residues" evidence="1">
    <location>
        <begin position="69"/>
        <end position="80"/>
    </location>
</feature>
<dbReference type="EMBL" id="BTRK01000002">
    <property type="protein sequence ID" value="GMR38101.1"/>
    <property type="molecule type" value="Genomic_DNA"/>
</dbReference>
<sequence>TSDQRAKSEFFIKNNCCATICSRHYSNDSSGILTSNNPALKRAKVMEIEETSNGSHQRKSPVDGRDSVQEETIEENELVDEPGPSRK</sequence>
<protein>
    <submittedName>
        <fullName evidence="2">Uncharacterized protein</fullName>
    </submittedName>
</protein>
<evidence type="ECO:0000313" key="3">
    <source>
        <dbReference type="Proteomes" id="UP001328107"/>
    </source>
</evidence>
<reference evidence="3" key="1">
    <citation type="submission" date="2022-10" db="EMBL/GenBank/DDBJ databases">
        <title>Genome assembly of Pristionchus species.</title>
        <authorList>
            <person name="Yoshida K."/>
            <person name="Sommer R.J."/>
        </authorList>
    </citation>
    <scope>NUCLEOTIDE SEQUENCE [LARGE SCALE GENOMIC DNA]</scope>
    <source>
        <strain evidence="3">RS5460</strain>
    </source>
</reference>
<dbReference type="AlphaFoldDB" id="A0AAN4ZC90"/>
<evidence type="ECO:0000256" key="1">
    <source>
        <dbReference type="SAM" id="MobiDB-lite"/>
    </source>
</evidence>
<name>A0AAN4ZC90_9BILA</name>
<keyword evidence="3" id="KW-1185">Reference proteome</keyword>
<accession>A0AAN4ZC90</accession>
<feature type="non-terminal residue" evidence="2">
    <location>
        <position position="1"/>
    </location>
</feature>
<evidence type="ECO:0000313" key="2">
    <source>
        <dbReference type="EMBL" id="GMR38101.1"/>
    </source>
</evidence>
<organism evidence="2 3">
    <name type="scientific">Pristionchus mayeri</name>
    <dbReference type="NCBI Taxonomy" id="1317129"/>
    <lineage>
        <taxon>Eukaryota</taxon>
        <taxon>Metazoa</taxon>
        <taxon>Ecdysozoa</taxon>
        <taxon>Nematoda</taxon>
        <taxon>Chromadorea</taxon>
        <taxon>Rhabditida</taxon>
        <taxon>Rhabditina</taxon>
        <taxon>Diplogasteromorpha</taxon>
        <taxon>Diplogasteroidea</taxon>
        <taxon>Neodiplogasteridae</taxon>
        <taxon>Pristionchus</taxon>
    </lineage>
</organism>
<gene>
    <name evidence="2" type="ORF">PMAYCL1PPCAC_08296</name>
</gene>
<proteinExistence type="predicted"/>
<comment type="caution">
    <text evidence="2">The sequence shown here is derived from an EMBL/GenBank/DDBJ whole genome shotgun (WGS) entry which is preliminary data.</text>
</comment>